<dbReference type="PANTHER" id="PTHR33990:SF1">
    <property type="entry name" value="PROTEIN YJDN"/>
    <property type="match status" value="1"/>
</dbReference>
<gene>
    <name evidence="2" type="primary">yjdN</name>
    <name evidence="2" type="ORF">HWQ14_03030</name>
</gene>
<dbReference type="EMBL" id="CP056117">
    <property type="protein sequence ID" value="QKZ96734.1"/>
    <property type="molecule type" value="Genomic_DNA"/>
</dbReference>
<dbReference type="SUPFAM" id="SSF54593">
    <property type="entry name" value="Glyoxalase/Bleomycin resistance protein/Dihydroxybiphenyl dioxygenase"/>
    <property type="match status" value="1"/>
</dbReference>
<dbReference type="InterPro" id="IPR004360">
    <property type="entry name" value="Glyas_Fos-R_dOase_dom"/>
</dbReference>
<evidence type="ECO:0000259" key="1">
    <source>
        <dbReference type="Pfam" id="PF00903"/>
    </source>
</evidence>
<reference evidence="2 3" key="1">
    <citation type="submission" date="2020-06" db="EMBL/GenBank/DDBJ databases">
        <title>Long-read sequencing of DSM26481-BlokeschLab.</title>
        <authorList>
            <person name="Blokesch M."/>
        </authorList>
    </citation>
    <scope>NUCLEOTIDE SEQUENCE [LARGE SCALE GENOMIC DNA]</scope>
    <source>
        <strain evidence="2 3">DSM 26481</strain>
    </source>
</reference>
<organism evidence="2 3">
    <name type="scientific">Enterobacter cloacae</name>
    <dbReference type="NCBI Taxonomy" id="550"/>
    <lineage>
        <taxon>Bacteria</taxon>
        <taxon>Pseudomonadati</taxon>
        <taxon>Pseudomonadota</taxon>
        <taxon>Gammaproteobacteria</taxon>
        <taxon>Enterobacterales</taxon>
        <taxon>Enterobacteriaceae</taxon>
        <taxon>Enterobacter</taxon>
        <taxon>Enterobacter cloacae complex</taxon>
    </lineage>
</organism>
<dbReference type="CDD" id="cd06588">
    <property type="entry name" value="PhnB_like"/>
    <property type="match status" value="1"/>
</dbReference>
<proteinExistence type="predicted"/>
<feature type="domain" description="Glyoxalase/fosfomycin resistance/dioxygenase" evidence="1">
    <location>
        <begin position="7"/>
        <end position="138"/>
    </location>
</feature>
<dbReference type="InterPro" id="IPR029068">
    <property type="entry name" value="Glyas_Bleomycin-R_OHBP_Dase"/>
</dbReference>
<name>A0A7H8UB61_ENTCL</name>
<evidence type="ECO:0000313" key="2">
    <source>
        <dbReference type="EMBL" id="QKZ96734.1"/>
    </source>
</evidence>
<dbReference type="Gene3D" id="3.10.180.10">
    <property type="entry name" value="2,3-Dihydroxybiphenyl 1,2-Dioxygenase, domain 1"/>
    <property type="match status" value="1"/>
</dbReference>
<dbReference type="Proteomes" id="UP000509421">
    <property type="component" value="Chromosome"/>
</dbReference>
<accession>A0A7H8UB61</accession>
<dbReference type="NCBIfam" id="NF007537">
    <property type="entry name" value="PRK10148.1"/>
    <property type="match status" value="1"/>
</dbReference>
<dbReference type="PANTHER" id="PTHR33990">
    <property type="entry name" value="PROTEIN YJDN-RELATED"/>
    <property type="match status" value="1"/>
</dbReference>
<dbReference type="AlphaFoldDB" id="A0A7H8UB61"/>
<dbReference type="InterPro" id="IPR028973">
    <property type="entry name" value="PhnB-like"/>
</dbReference>
<protein>
    <submittedName>
        <fullName evidence="2">VOC family metalloprotein YjdN</fullName>
    </submittedName>
</protein>
<dbReference type="Pfam" id="PF00903">
    <property type="entry name" value="Glyoxalase"/>
    <property type="match status" value="1"/>
</dbReference>
<evidence type="ECO:0000313" key="3">
    <source>
        <dbReference type="Proteomes" id="UP000509421"/>
    </source>
</evidence>
<dbReference type="RefSeq" id="WP_148422147.1">
    <property type="nucleotide sequence ID" value="NZ_CP056117.1"/>
</dbReference>
<sequence>MPLSPYVSFAGNCAEATAFYQQAVGAELLYKITFGEMPKDENSDEGCPSGMNFPDSAIAHSNVRIAGSDIMMSDGLPPGSSAQYAGFTLVLDTQDVSEGKRWFDNLADGGTIEMAWQETFWAHGFGTVTDKYGVPWMINVVKQQQPSQAG</sequence>